<evidence type="ECO:0000256" key="1">
    <source>
        <dbReference type="ARBA" id="ARBA00004496"/>
    </source>
</evidence>
<dbReference type="GO" id="GO:0005737">
    <property type="term" value="C:cytoplasm"/>
    <property type="evidence" value="ECO:0007669"/>
    <property type="project" value="UniProtKB-SubCell"/>
</dbReference>
<sequence>HSWEMVGKKKGVSGQKEAGPTEPNEETRENKDRERDFSRRRGGAPRRGRGSSRGREFRAQENGLEGGKSGGSSGRGTERGRRGRGRGRESSTLLTTLSLPPMRTVTATPTRGATRLTLSPTMEQVSDWGSPLSALVVGGSFKHLLTLFPEPSDAVPEFSGRFCEEC</sequence>
<dbReference type="PANTHER" id="PTHR16308:SF18">
    <property type="entry name" value="UBIQUITIN-ASSOCIATED PROTEIN 2-LIKE"/>
    <property type="match status" value="1"/>
</dbReference>
<dbReference type="GO" id="GO:0005634">
    <property type="term" value="C:nucleus"/>
    <property type="evidence" value="ECO:0007669"/>
    <property type="project" value="TreeGrafter"/>
</dbReference>
<dbReference type="GO" id="GO:0061484">
    <property type="term" value="P:hematopoietic stem cell homeostasis"/>
    <property type="evidence" value="ECO:0007669"/>
    <property type="project" value="TreeGrafter"/>
</dbReference>
<name>A0A2G9Q8Z1_AQUCT</name>
<gene>
    <name evidence="5" type="ORF">AB205_0102120</name>
</gene>
<evidence type="ECO:0000313" key="5">
    <source>
        <dbReference type="EMBL" id="PIO12050.1"/>
    </source>
</evidence>
<comment type="subcellular location">
    <subcellularLocation>
        <location evidence="1">Cytoplasm</location>
    </subcellularLocation>
</comment>
<feature type="region of interest" description="Disordered" evidence="4">
    <location>
        <begin position="1"/>
        <end position="93"/>
    </location>
</feature>
<dbReference type="EMBL" id="KZ047414">
    <property type="protein sequence ID" value="PIO12050.1"/>
    <property type="molecule type" value="Genomic_DNA"/>
</dbReference>
<feature type="compositionally biased region" description="Gly residues" evidence="4">
    <location>
        <begin position="64"/>
        <end position="74"/>
    </location>
</feature>
<organism evidence="5 6">
    <name type="scientific">Aquarana catesbeiana</name>
    <name type="common">American bullfrog</name>
    <name type="synonym">Rana catesbeiana</name>
    <dbReference type="NCBI Taxonomy" id="8400"/>
    <lineage>
        <taxon>Eukaryota</taxon>
        <taxon>Metazoa</taxon>
        <taxon>Chordata</taxon>
        <taxon>Craniata</taxon>
        <taxon>Vertebrata</taxon>
        <taxon>Euteleostomi</taxon>
        <taxon>Amphibia</taxon>
        <taxon>Batrachia</taxon>
        <taxon>Anura</taxon>
        <taxon>Neobatrachia</taxon>
        <taxon>Ranoidea</taxon>
        <taxon>Ranidae</taxon>
        <taxon>Aquarana</taxon>
    </lineage>
</organism>
<dbReference type="PANTHER" id="PTHR16308">
    <property type="entry name" value="UBIQUITIN ASSOCIATED PROTEIN 2-LIKE/LINGERER"/>
    <property type="match status" value="1"/>
</dbReference>
<evidence type="ECO:0000256" key="2">
    <source>
        <dbReference type="ARBA" id="ARBA00022490"/>
    </source>
</evidence>
<dbReference type="AlphaFoldDB" id="A0A2G9Q8Z1"/>
<evidence type="ECO:0000256" key="3">
    <source>
        <dbReference type="ARBA" id="ARBA00022553"/>
    </source>
</evidence>
<feature type="compositionally biased region" description="Basic and acidic residues" evidence="4">
    <location>
        <begin position="25"/>
        <end position="39"/>
    </location>
</feature>
<feature type="non-terminal residue" evidence="5">
    <location>
        <position position="1"/>
    </location>
</feature>
<evidence type="ECO:0000256" key="4">
    <source>
        <dbReference type="SAM" id="MobiDB-lite"/>
    </source>
</evidence>
<proteinExistence type="predicted"/>
<protein>
    <submittedName>
        <fullName evidence="5">Uncharacterized protein</fullName>
    </submittedName>
</protein>
<accession>A0A2G9Q8Z1</accession>
<dbReference type="Proteomes" id="UP000228934">
    <property type="component" value="Unassembled WGS sequence"/>
</dbReference>
<keyword evidence="2" id="KW-0963">Cytoplasm</keyword>
<reference evidence="6" key="1">
    <citation type="journal article" date="2017" name="Nat. Commun.">
        <title>The North American bullfrog draft genome provides insight into hormonal regulation of long noncoding RNA.</title>
        <authorList>
            <person name="Hammond S.A."/>
            <person name="Warren R.L."/>
            <person name="Vandervalk B.P."/>
            <person name="Kucuk E."/>
            <person name="Khan H."/>
            <person name="Gibb E.A."/>
            <person name="Pandoh P."/>
            <person name="Kirk H."/>
            <person name="Zhao Y."/>
            <person name="Jones M."/>
            <person name="Mungall A.J."/>
            <person name="Coope R."/>
            <person name="Pleasance S."/>
            <person name="Moore R.A."/>
            <person name="Holt R.A."/>
            <person name="Round J.M."/>
            <person name="Ohora S."/>
            <person name="Walle B.V."/>
            <person name="Veldhoen N."/>
            <person name="Helbing C.C."/>
            <person name="Birol I."/>
        </authorList>
    </citation>
    <scope>NUCLEOTIDE SEQUENCE [LARGE SCALE GENOMIC DNA]</scope>
</reference>
<evidence type="ECO:0000313" key="6">
    <source>
        <dbReference type="Proteomes" id="UP000228934"/>
    </source>
</evidence>
<dbReference type="InterPro" id="IPR051833">
    <property type="entry name" value="TC-DDR_regulator"/>
</dbReference>
<keyword evidence="3" id="KW-0597">Phosphoprotein</keyword>
<feature type="compositionally biased region" description="Basic residues" evidence="4">
    <location>
        <begin position="40"/>
        <end position="52"/>
    </location>
</feature>
<keyword evidence="6" id="KW-1185">Reference proteome</keyword>
<dbReference type="OrthoDB" id="5918007at2759"/>